<accession>A0A6H5GUE4</accession>
<evidence type="ECO:0000313" key="1">
    <source>
        <dbReference type="EMBL" id="CAB0006710.1"/>
    </source>
</evidence>
<sequence>MLNDFLNKLNRQLFSSKKFSFDECQARLTYHQSCGGTRNLEIPLRSRRRGDEL</sequence>
<protein>
    <submittedName>
        <fullName evidence="1">Uncharacterized protein</fullName>
    </submittedName>
</protein>
<feature type="non-terminal residue" evidence="1">
    <location>
        <position position="53"/>
    </location>
</feature>
<evidence type="ECO:0000313" key="2">
    <source>
        <dbReference type="Proteomes" id="UP000479000"/>
    </source>
</evidence>
<proteinExistence type="predicted"/>
<keyword evidence="2" id="KW-1185">Reference proteome</keyword>
<name>A0A6H5GUE4_9HEMI</name>
<reference evidence="1 2" key="1">
    <citation type="submission" date="2020-02" db="EMBL/GenBank/DDBJ databases">
        <authorList>
            <person name="Ferguson B K."/>
        </authorList>
    </citation>
    <scope>NUCLEOTIDE SEQUENCE [LARGE SCALE GENOMIC DNA]</scope>
</reference>
<gene>
    <name evidence="1" type="ORF">NTEN_LOCUS12187</name>
</gene>
<organism evidence="1 2">
    <name type="scientific">Nesidiocoris tenuis</name>
    <dbReference type="NCBI Taxonomy" id="355587"/>
    <lineage>
        <taxon>Eukaryota</taxon>
        <taxon>Metazoa</taxon>
        <taxon>Ecdysozoa</taxon>
        <taxon>Arthropoda</taxon>
        <taxon>Hexapoda</taxon>
        <taxon>Insecta</taxon>
        <taxon>Pterygota</taxon>
        <taxon>Neoptera</taxon>
        <taxon>Paraneoptera</taxon>
        <taxon>Hemiptera</taxon>
        <taxon>Heteroptera</taxon>
        <taxon>Panheteroptera</taxon>
        <taxon>Cimicomorpha</taxon>
        <taxon>Miridae</taxon>
        <taxon>Dicyphina</taxon>
        <taxon>Nesidiocoris</taxon>
    </lineage>
</organism>
<dbReference type="AlphaFoldDB" id="A0A6H5GUE4"/>
<dbReference type="Proteomes" id="UP000479000">
    <property type="component" value="Unassembled WGS sequence"/>
</dbReference>
<dbReference type="EMBL" id="CADCXU010018271">
    <property type="protein sequence ID" value="CAB0006710.1"/>
    <property type="molecule type" value="Genomic_DNA"/>
</dbReference>